<evidence type="ECO:0000313" key="3">
    <source>
        <dbReference type="Proteomes" id="UP000799429"/>
    </source>
</evidence>
<comment type="caution">
    <text evidence="2">The sequence shown here is derived from an EMBL/GenBank/DDBJ whole genome shotgun (WGS) entry which is preliminary data.</text>
</comment>
<keyword evidence="3" id="KW-1185">Reference proteome</keyword>
<organism evidence="2 3">
    <name type="scientific">Patellaria atrata CBS 101060</name>
    <dbReference type="NCBI Taxonomy" id="1346257"/>
    <lineage>
        <taxon>Eukaryota</taxon>
        <taxon>Fungi</taxon>
        <taxon>Dikarya</taxon>
        <taxon>Ascomycota</taxon>
        <taxon>Pezizomycotina</taxon>
        <taxon>Dothideomycetes</taxon>
        <taxon>Dothideomycetes incertae sedis</taxon>
        <taxon>Patellariales</taxon>
        <taxon>Patellariaceae</taxon>
        <taxon>Patellaria</taxon>
    </lineage>
</organism>
<sequence length="192" mass="22026">SALRPRVAVLLGIDKKWHLPLLLCRGLSTIPPIWWGFQCTGFLVRYRTRGAIIESSTGRFTLKERLVLTEILLAILWCTASAYLSFFFADCLMSRWLLHYTPSATLVRLFTINAVYMYLTSWTLHLSGAAVKPQLLLPAWISIALTLTVLYHLTQRKSNIRRETSAAIRVFWLASFISMCLLLIQIHLRTED</sequence>
<gene>
    <name evidence="2" type="ORF">M501DRAFT_944581</name>
</gene>
<dbReference type="Proteomes" id="UP000799429">
    <property type="component" value="Unassembled WGS sequence"/>
</dbReference>
<feature type="transmembrane region" description="Helical" evidence="1">
    <location>
        <begin position="105"/>
        <end position="124"/>
    </location>
</feature>
<dbReference type="PANTHER" id="PTHR28147:SF1">
    <property type="entry name" value="N-GLYCOSYLATION PROTEIN EOS1"/>
    <property type="match status" value="1"/>
</dbReference>
<reference evidence="2" key="1">
    <citation type="journal article" date="2020" name="Stud. Mycol.">
        <title>101 Dothideomycetes genomes: a test case for predicting lifestyles and emergence of pathogens.</title>
        <authorList>
            <person name="Haridas S."/>
            <person name="Albert R."/>
            <person name="Binder M."/>
            <person name="Bloem J."/>
            <person name="Labutti K."/>
            <person name="Salamov A."/>
            <person name="Andreopoulos B."/>
            <person name="Baker S."/>
            <person name="Barry K."/>
            <person name="Bills G."/>
            <person name="Bluhm B."/>
            <person name="Cannon C."/>
            <person name="Castanera R."/>
            <person name="Culley D."/>
            <person name="Daum C."/>
            <person name="Ezra D."/>
            <person name="Gonzalez J."/>
            <person name="Henrissat B."/>
            <person name="Kuo A."/>
            <person name="Liang C."/>
            <person name="Lipzen A."/>
            <person name="Lutzoni F."/>
            <person name="Magnuson J."/>
            <person name="Mondo S."/>
            <person name="Nolan M."/>
            <person name="Ohm R."/>
            <person name="Pangilinan J."/>
            <person name="Park H.-J."/>
            <person name="Ramirez L."/>
            <person name="Alfaro M."/>
            <person name="Sun H."/>
            <person name="Tritt A."/>
            <person name="Yoshinaga Y."/>
            <person name="Zwiers L.-H."/>
            <person name="Turgeon B."/>
            <person name="Goodwin S."/>
            <person name="Spatafora J."/>
            <person name="Crous P."/>
            <person name="Grigoriev I."/>
        </authorList>
    </citation>
    <scope>NUCLEOTIDE SEQUENCE</scope>
    <source>
        <strain evidence="2">CBS 101060</strain>
    </source>
</reference>
<accession>A0A9P4S183</accession>
<dbReference type="GO" id="GO:0034599">
    <property type="term" value="P:cellular response to oxidative stress"/>
    <property type="evidence" value="ECO:0007669"/>
    <property type="project" value="InterPro"/>
</dbReference>
<dbReference type="Pfam" id="PF12326">
    <property type="entry name" value="EOS1"/>
    <property type="match status" value="1"/>
</dbReference>
<evidence type="ECO:0000256" key="1">
    <source>
        <dbReference type="SAM" id="Phobius"/>
    </source>
</evidence>
<feature type="transmembrane region" description="Helical" evidence="1">
    <location>
        <begin position="71"/>
        <end position="93"/>
    </location>
</feature>
<keyword evidence="1" id="KW-0812">Transmembrane</keyword>
<dbReference type="AlphaFoldDB" id="A0A9P4S183"/>
<feature type="non-terminal residue" evidence="2">
    <location>
        <position position="1"/>
    </location>
</feature>
<evidence type="ECO:0000313" key="2">
    <source>
        <dbReference type="EMBL" id="KAF2834264.1"/>
    </source>
</evidence>
<keyword evidence="1" id="KW-1133">Transmembrane helix</keyword>
<name>A0A9P4S183_9PEZI</name>
<proteinExistence type="predicted"/>
<dbReference type="OrthoDB" id="2139606at2759"/>
<dbReference type="PANTHER" id="PTHR28147">
    <property type="entry name" value="N-GLYCOSYLATION PROTEIN EOS1"/>
    <property type="match status" value="1"/>
</dbReference>
<keyword evidence="1" id="KW-0472">Membrane</keyword>
<dbReference type="GO" id="GO:0006487">
    <property type="term" value="P:protein N-linked glycosylation"/>
    <property type="evidence" value="ECO:0007669"/>
    <property type="project" value="TreeGrafter"/>
</dbReference>
<feature type="transmembrane region" description="Helical" evidence="1">
    <location>
        <begin position="136"/>
        <end position="154"/>
    </location>
</feature>
<dbReference type="GO" id="GO:0005789">
    <property type="term" value="C:endoplasmic reticulum membrane"/>
    <property type="evidence" value="ECO:0007669"/>
    <property type="project" value="InterPro"/>
</dbReference>
<dbReference type="EMBL" id="MU006122">
    <property type="protein sequence ID" value="KAF2834264.1"/>
    <property type="molecule type" value="Genomic_DNA"/>
</dbReference>
<protein>
    <recommendedName>
        <fullName evidence="4">N-glycosylation protein EOS1</fullName>
    </recommendedName>
</protein>
<dbReference type="InterPro" id="IPR021100">
    <property type="entry name" value="N-glycosylation_EOS1"/>
</dbReference>
<feature type="transmembrane region" description="Helical" evidence="1">
    <location>
        <begin position="166"/>
        <end position="188"/>
    </location>
</feature>
<evidence type="ECO:0008006" key="4">
    <source>
        <dbReference type="Google" id="ProtNLM"/>
    </source>
</evidence>